<protein>
    <recommendedName>
        <fullName evidence="1">EcoEI R protein C-terminal domain-containing protein</fullName>
    </recommendedName>
</protein>
<dbReference type="GO" id="GO:0003677">
    <property type="term" value="F:DNA binding"/>
    <property type="evidence" value="ECO:0007669"/>
    <property type="project" value="InterPro"/>
</dbReference>
<feature type="domain" description="EcoEI R protein C-terminal" evidence="1">
    <location>
        <begin position="5"/>
        <end position="110"/>
    </location>
</feature>
<evidence type="ECO:0000313" key="2">
    <source>
        <dbReference type="EMBL" id="OJA02955.1"/>
    </source>
</evidence>
<dbReference type="Pfam" id="PF08463">
    <property type="entry name" value="EcoEI_R_C"/>
    <property type="match status" value="1"/>
</dbReference>
<feature type="non-terminal residue" evidence="2">
    <location>
        <position position="1"/>
    </location>
</feature>
<dbReference type="EMBL" id="MIQH01001268">
    <property type="protein sequence ID" value="OJA02955.1"/>
    <property type="molecule type" value="Genomic_DNA"/>
</dbReference>
<accession>A0A1J8P4M4</accession>
<evidence type="ECO:0000313" key="3">
    <source>
        <dbReference type="Proteomes" id="UP000182798"/>
    </source>
</evidence>
<evidence type="ECO:0000259" key="1">
    <source>
        <dbReference type="Pfam" id="PF08463"/>
    </source>
</evidence>
<gene>
    <name evidence="2" type="ORF">BGC33_00945</name>
</gene>
<comment type="caution">
    <text evidence="2">The sequence shown here is derived from an EMBL/GenBank/DDBJ whole genome shotgun (WGS) entry which is preliminary data.</text>
</comment>
<dbReference type="RefSeq" id="WP_420885977.1">
    <property type="nucleotide sequence ID" value="NZ_MIQH01001268.1"/>
</dbReference>
<organism evidence="2 3">
    <name type="scientific">Bathymodiolus thermophilus thioautotrophic gill symbiont</name>
    <dbReference type="NCBI Taxonomy" id="2360"/>
    <lineage>
        <taxon>Bacteria</taxon>
        <taxon>Pseudomonadati</taxon>
        <taxon>Pseudomonadota</taxon>
        <taxon>Gammaproteobacteria</taxon>
        <taxon>sulfur-oxidizing symbionts</taxon>
    </lineage>
</organism>
<proteinExistence type="predicted"/>
<name>A0A1J8P4M4_9GAMM</name>
<dbReference type="GO" id="GO:0003824">
    <property type="term" value="F:catalytic activity"/>
    <property type="evidence" value="ECO:0007669"/>
    <property type="project" value="InterPro"/>
</dbReference>
<feature type="non-terminal residue" evidence="2">
    <location>
        <position position="113"/>
    </location>
</feature>
<dbReference type="AlphaFoldDB" id="A0A1J8P4M4"/>
<sequence>HPNTRKDLLQKLDAAGFGKQQLNSLKKLINAENSDLFDVLEYVFDSDFQLMTRQERVSEARAKILFSLSEVQQEFIEFVLSKYIESGVEELKRSQLSTLLTIKYQSLEDAKEV</sequence>
<dbReference type="InterPro" id="IPR013670">
    <property type="entry name" value="EcoEI_R_C_dom"/>
</dbReference>
<reference evidence="3" key="1">
    <citation type="submission" date="2016-09" db="EMBL/GenBank/DDBJ databases">
        <title>Genome Sequence of Bathymodiolus thermophilus sulfur-oxidizing gill endosymbiont.</title>
        <authorList>
            <person name="Ponnudurai R."/>
            <person name="Kleiner M."/>
            <person name="Sayavedra L."/>
            <person name="Thuermer A."/>
            <person name="Felbeck H."/>
            <person name="Schlueter R."/>
            <person name="Schweder T."/>
            <person name="Markert S."/>
        </authorList>
    </citation>
    <scope>NUCLEOTIDE SEQUENCE [LARGE SCALE GENOMIC DNA]</scope>
    <source>
        <strain evidence="3">BAT/CrabSpa'14</strain>
    </source>
</reference>
<dbReference type="Proteomes" id="UP000182798">
    <property type="component" value="Unassembled WGS sequence"/>
</dbReference>
<dbReference type="GO" id="GO:0006304">
    <property type="term" value="P:DNA modification"/>
    <property type="evidence" value="ECO:0007669"/>
    <property type="project" value="InterPro"/>
</dbReference>